<organism evidence="1">
    <name type="scientific">marine sediment metagenome</name>
    <dbReference type="NCBI Taxonomy" id="412755"/>
    <lineage>
        <taxon>unclassified sequences</taxon>
        <taxon>metagenomes</taxon>
        <taxon>ecological metagenomes</taxon>
    </lineage>
</organism>
<accession>X1QWC6</accession>
<dbReference type="AlphaFoldDB" id="X1QWC6"/>
<sequence>MTLLVQLYKTFSNNKDIPRIVIFERDGRKTVINAIDSKDSKVIKNTWMNTAKVEAGTSGSLLQKSKEGKYLVDKKRFLTATAALVKMDSKADQITQAYQIVRALGLN</sequence>
<dbReference type="EMBL" id="BARW01013908">
    <property type="protein sequence ID" value="GAI72877.1"/>
    <property type="molecule type" value="Genomic_DNA"/>
</dbReference>
<feature type="non-terminal residue" evidence="1">
    <location>
        <position position="107"/>
    </location>
</feature>
<name>X1QWC6_9ZZZZ</name>
<proteinExistence type="predicted"/>
<protein>
    <submittedName>
        <fullName evidence="1">Uncharacterized protein</fullName>
    </submittedName>
</protein>
<evidence type="ECO:0000313" key="1">
    <source>
        <dbReference type="EMBL" id="GAI72877.1"/>
    </source>
</evidence>
<gene>
    <name evidence="1" type="ORF">S12H4_25112</name>
</gene>
<reference evidence="1" key="1">
    <citation type="journal article" date="2014" name="Front. Microbiol.">
        <title>High frequency of phylogenetically diverse reductive dehalogenase-homologous genes in deep subseafloor sedimentary metagenomes.</title>
        <authorList>
            <person name="Kawai M."/>
            <person name="Futagami T."/>
            <person name="Toyoda A."/>
            <person name="Takaki Y."/>
            <person name="Nishi S."/>
            <person name="Hori S."/>
            <person name="Arai W."/>
            <person name="Tsubouchi T."/>
            <person name="Morono Y."/>
            <person name="Uchiyama I."/>
            <person name="Ito T."/>
            <person name="Fujiyama A."/>
            <person name="Inagaki F."/>
            <person name="Takami H."/>
        </authorList>
    </citation>
    <scope>NUCLEOTIDE SEQUENCE</scope>
    <source>
        <strain evidence="1">Expedition CK06-06</strain>
    </source>
</reference>
<comment type="caution">
    <text evidence="1">The sequence shown here is derived from an EMBL/GenBank/DDBJ whole genome shotgun (WGS) entry which is preliminary data.</text>
</comment>